<proteinExistence type="predicted"/>
<accession>M3YE72</accession>
<reference evidence="2" key="1">
    <citation type="submission" date="2024-06" db="UniProtKB">
        <authorList>
            <consortium name="Ensembl"/>
        </authorList>
    </citation>
    <scope>IDENTIFICATION</scope>
</reference>
<dbReference type="EMBL" id="AEYP01104231">
    <property type="status" value="NOT_ANNOTATED_CDS"/>
    <property type="molecule type" value="Genomic_DNA"/>
</dbReference>
<evidence type="ECO:0000256" key="1">
    <source>
        <dbReference type="SAM" id="MobiDB-lite"/>
    </source>
</evidence>
<dbReference type="AlphaFoldDB" id="M3YE72"/>
<organism evidence="2">
    <name type="scientific">Mustela putorius furo</name>
    <name type="common">European domestic ferret</name>
    <name type="synonym">Mustela furo</name>
    <dbReference type="NCBI Taxonomy" id="9669"/>
    <lineage>
        <taxon>Eukaryota</taxon>
        <taxon>Metazoa</taxon>
        <taxon>Chordata</taxon>
        <taxon>Craniata</taxon>
        <taxon>Vertebrata</taxon>
        <taxon>Euteleostomi</taxon>
        <taxon>Mammalia</taxon>
        <taxon>Eutheria</taxon>
        <taxon>Laurasiatheria</taxon>
        <taxon>Carnivora</taxon>
        <taxon>Caniformia</taxon>
        <taxon>Musteloidea</taxon>
        <taxon>Mustelidae</taxon>
        <taxon>Mustelinae</taxon>
        <taxon>Mustela</taxon>
    </lineage>
</organism>
<dbReference type="InParanoid" id="M3YE72"/>
<sequence length="195" mass="21805">APSVAFRQIQEPRISRPRSPSPNLLWQGLCLLPRPPIRFHRGGFPDLLPVFGVPLLGFIGDASRKHWVQTSFCLGRALREGPGLSARPPRGRGRRGRGGEEPAGPESALFRRPGPRTVSVTALDRRGVGAGFSWTRARPYYPFAGRRPRADLLRRPEAAPRGWIPRWRLWILALGTRARRWPSPLCGRARSSTCL</sequence>
<feature type="region of interest" description="Disordered" evidence="1">
    <location>
        <begin position="83"/>
        <end position="111"/>
    </location>
</feature>
<name>M3YE72_MUSPF</name>
<dbReference type="Ensembl" id="ENSMPUT00000009785.1">
    <property type="protein sequence ID" value="ENSMPUP00000009629.1"/>
    <property type="gene ID" value="ENSMPUG00000009705.1"/>
</dbReference>
<evidence type="ECO:0000313" key="2">
    <source>
        <dbReference type="Ensembl" id="ENSMPUP00000009629.1"/>
    </source>
</evidence>
<dbReference type="HOGENOM" id="CLU_1399268_0_0_1"/>
<protein>
    <submittedName>
        <fullName evidence="2">Uncharacterized protein</fullName>
    </submittedName>
</protein>